<dbReference type="AlphaFoldDB" id="A0A3N4QD69"/>
<evidence type="ECO:0000313" key="3">
    <source>
        <dbReference type="Proteomes" id="UP000278351"/>
    </source>
</evidence>
<comment type="caution">
    <text evidence="2">The sequence shown here is derived from an EMBL/GenBank/DDBJ whole genome shotgun (WGS) entry which is preliminary data.</text>
</comment>
<protein>
    <submittedName>
        <fullName evidence="2">Uncharacterized protein</fullName>
    </submittedName>
</protein>
<name>A0A3N4QD69_9BACT</name>
<organism evidence="2 3">
    <name type="scientific">Chitinophaga lutea</name>
    <dbReference type="NCBI Taxonomy" id="2488634"/>
    <lineage>
        <taxon>Bacteria</taxon>
        <taxon>Pseudomonadati</taxon>
        <taxon>Bacteroidota</taxon>
        <taxon>Chitinophagia</taxon>
        <taxon>Chitinophagales</taxon>
        <taxon>Chitinophagaceae</taxon>
        <taxon>Chitinophaga</taxon>
    </lineage>
</organism>
<keyword evidence="1" id="KW-0472">Membrane</keyword>
<dbReference type="Proteomes" id="UP000278351">
    <property type="component" value="Unassembled WGS sequence"/>
</dbReference>
<sequence>MVKPFTMLVSLLALAVVVIAIIVFVVIQSGKKTRDKGTEKLINRNVPPYETDTTKAGAADYE</sequence>
<reference evidence="2 3" key="1">
    <citation type="submission" date="2018-11" db="EMBL/GenBank/DDBJ databases">
        <title>Chitinophaga lutea sp.nov., isolate from arsenic contaminated soil.</title>
        <authorList>
            <person name="Zong Y."/>
        </authorList>
    </citation>
    <scope>NUCLEOTIDE SEQUENCE [LARGE SCALE GENOMIC DNA]</scope>
    <source>
        <strain evidence="2 3">ZY74</strain>
    </source>
</reference>
<accession>A0A3N4QD69</accession>
<keyword evidence="1" id="KW-1133">Transmembrane helix</keyword>
<proteinExistence type="predicted"/>
<dbReference type="EMBL" id="RPDH01000002">
    <property type="protein sequence ID" value="RPE09694.1"/>
    <property type="molecule type" value="Genomic_DNA"/>
</dbReference>
<keyword evidence="3" id="KW-1185">Reference proteome</keyword>
<gene>
    <name evidence="2" type="ORF">EGT74_22225</name>
</gene>
<keyword evidence="1" id="KW-0812">Transmembrane</keyword>
<evidence type="ECO:0000256" key="1">
    <source>
        <dbReference type="SAM" id="Phobius"/>
    </source>
</evidence>
<evidence type="ECO:0000313" key="2">
    <source>
        <dbReference type="EMBL" id="RPE09694.1"/>
    </source>
</evidence>
<feature type="transmembrane region" description="Helical" evidence="1">
    <location>
        <begin position="6"/>
        <end position="27"/>
    </location>
</feature>